<name>A0A1V4SKU0_RUMHU</name>
<dbReference type="STRING" id="48256.CLHUN_14630"/>
<gene>
    <name evidence="1" type="ORF">CLHUN_14630</name>
</gene>
<comment type="caution">
    <text evidence="1">The sequence shown here is derived from an EMBL/GenBank/DDBJ whole genome shotgun (WGS) entry which is preliminary data.</text>
</comment>
<protein>
    <submittedName>
        <fullName evidence="1">Uncharacterized protein</fullName>
    </submittedName>
</protein>
<accession>A0A1V4SKU0</accession>
<dbReference type="RefSeq" id="WP_080063916.1">
    <property type="nucleotide sequence ID" value="NZ_MZGX01000008.1"/>
</dbReference>
<reference evidence="1 2" key="1">
    <citation type="submission" date="2017-03" db="EMBL/GenBank/DDBJ databases">
        <title>Genome sequence of Clostridium hungatei DSM 14427.</title>
        <authorList>
            <person name="Poehlein A."/>
            <person name="Daniel R."/>
        </authorList>
    </citation>
    <scope>NUCLEOTIDE SEQUENCE [LARGE SCALE GENOMIC DNA]</scope>
    <source>
        <strain evidence="1 2">DSM 14427</strain>
    </source>
</reference>
<keyword evidence="2" id="KW-1185">Reference proteome</keyword>
<sequence length="116" mass="13632">MMIKVKLEGDSEKIKEFLSNLTKENFYYMNADDSGSSETNTYLFSESLREMPDEEEFSFRGFIAQWVRQGLISCLKDFLYISDRGSVVSSRNMNEFNRIYSFMKANFADDNECYLL</sequence>
<proteinExistence type="predicted"/>
<dbReference type="AlphaFoldDB" id="A0A1V4SKU0"/>
<evidence type="ECO:0000313" key="2">
    <source>
        <dbReference type="Proteomes" id="UP000191554"/>
    </source>
</evidence>
<dbReference type="EMBL" id="MZGX01000008">
    <property type="protein sequence ID" value="OPX44470.1"/>
    <property type="molecule type" value="Genomic_DNA"/>
</dbReference>
<organism evidence="1 2">
    <name type="scientific">Ruminiclostridium hungatei</name>
    <name type="common">Clostridium hungatei</name>
    <dbReference type="NCBI Taxonomy" id="48256"/>
    <lineage>
        <taxon>Bacteria</taxon>
        <taxon>Bacillati</taxon>
        <taxon>Bacillota</taxon>
        <taxon>Clostridia</taxon>
        <taxon>Eubacteriales</taxon>
        <taxon>Oscillospiraceae</taxon>
        <taxon>Ruminiclostridium</taxon>
    </lineage>
</organism>
<evidence type="ECO:0000313" key="1">
    <source>
        <dbReference type="EMBL" id="OPX44470.1"/>
    </source>
</evidence>
<dbReference type="Proteomes" id="UP000191554">
    <property type="component" value="Unassembled WGS sequence"/>
</dbReference>
<dbReference type="OrthoDB" id="9808093at2"/>